<evidence type="ECO:0000313" key="3">
    <source>
        <dbReference type="Proteomes" id="UP000633263"/>
    </source>
</evidence>
<sequence>MTALLLPLGVGLELLALAGQWPHLSWAAAAALAAYYLLHYRRLLVYPRVLGLITLGMLIALLAFGDPEPALWGQLASAMAYYTSFLGALGLIQLLARHLPHLREMHKALLTGRPLWLYPRYVLTAGSIGSILNFGMMSLMCGTLQQHLQQYPLDEAQRRSGMRVVMLATLRGFALVPLVAPTSVTIAMLTREMPELSWAGMLPYGLTAAVLLLLVGWRRENRNLVALRDHIGDGTPARGMGQLLFGSLLGLSAIGLLASVSVLSPSQAAMILIPLGMAAYLLWRERSPRRVMQQMTDNLVAMHNEMFIFGCAALMGGMLGATVPLEQLAAWLALKPEYSVVLATGSLLGIILLALVGIAPIVSLALMVGLLAELARLGVPILTPAVGLICGFSISMIFAPFGPSTLILSRYSEVSPYQVVFRWNGPFVATAIPLLIALLVIIHWLVN</sequence>
<organism evidence="2 3">
    <name type="scientific">Halopseudomonas pertucinogena</name>
    <dbReference type="NCBI Taxonomy" id="86175"/>
    <lineage>
        <taxon>Bacteria</taxon>
        <taxon>Pseudomonadati</taxon>
        <taxon>Pseudomonadota</taxon>
        <taxon>Gammaproteobacteria</taxon>
        <taxon>Pseudomonadales</taxon>
        <taxon>Pseudomonadaceae</taxon>
        <taxon>Halopseudomonas</taxon>
    </lineage>
</organism>
<gene>
    <name evidence="2" type="ORF">GCM10009083_25720</name>
</gene>
<comment type="caution">
    <text evidence="2">The sequence shown here is derived from an EMBL/GenBank/DDBJ whole genome shotgun (WGS) entry which is preliminary data.</text>
</comment>
<feature type="transmembrane region" description="Helical" evidence="1">
    <location>
        <begin position="304"/>
        <end position="325"/>
    </location>
</feature>
<feature type="transmembrane region" description="Helical" evidence="1">
    <location>
        <begin position="43"/>
        <end position="64"/>
    </location>
</feature>
<keyword evidence="1" id="KW-0472">Membrane</keyword>
<feature type="transmembrane region" description="Helical" evidence="1">
    <location>
        <begin position="345"/>
        <end position="372"/>
    </location>
</feature>
<evidence type="ECO:0000256" key="1">
    <source>
        <dbReference type="SAM" id="Phobius"/>
    </source>
</evidence>
<feature type="transmembrane region" description="Helical" evidence="1">
    <location>
        <begin position="76"/>
        <end position="96"/>
    </location>
</feature>
<dbReference type="Proteomes" id="UP000633263">
    <property type="component" value="Unassembled WGS sequence"/>
</dbReference>
<feature type="transmembrane region" description="Helical" evidence="1">
    <location>
        <begin position="266"/>
        <end position="283"/>
    </location>
</feature>
<keyword evidence="1" id="KW-1133">Transmembrane helix</keyword>
<dbReference type="RefSeq" id="WP_188637066.1">
    <property type="nucleotide sequence ID" value="NZ_BMNN01000007.1"/>
</dbReference>
<accession>A0ABQ2CSD5</accession>
<feature type="transmembrane region" description="Helical" evidence="1">
    <location>
        <begin position="164"/>
        <end position="189"/>
    </location>
</feature>
<proteinExistence type="predicted"/>
<feature type="transmembrane region" description="Helical" evidence="1">
    <location>
        <begin position="379"/>
        <end position="401"/>
    </location>
</feature>
<dbReference type="EMBL" id="BMNN01000007">
    <property type="protein sequence ID" value="GGJ07634.1"/>
    <property type="molecule type" value="Genomic_DNA"/>
</dbReference>
<keyword evidence="1" id="KW-0812">Transmembrane</keyword>
<name>A0ABQ2CSD5_9GAMM</name>
<evidence type="ECO:0000313" key="2">
    <source>
        <dbReference type="EMBL" id="GGJ07634.1"/>
    </source>
</evidence>
<feature type="transmembrane region" description="Helical" evidence="1">
    <location>
        <begin position="201"/>
        <end position="218"/>
    </location>
</feature>
<feature type="transmembrane region" description="Helical" evidence="1">
    <location>
        <begin position="421"/>
        <end position="446"/>
    </location>
</feature>
<feature type="transmembrane region" description="Helical" evidence="1">
    <location>
        <begin position="239"/>
        <end position="260"/>
    </location>
</feature>
<keyword evidence="3" id="KW-1185">Reference proteome</keyword>
<reference evidence="3" key="1">
    <citation type="journal article" date="2019" name="Int. J. Syst. Evol. Microbiol.">
        <title>The Global Catalogue of Microorganisms (GCM) 10K type strain sequencing project: providing services to taxonomists for standard genome sequencing and annotation.</title>
        <authorList>
            <consortium name="The Broad Institute Genomics Platform"/>
            <consortium name="The Broad Institute Genome Sequencing Center for Infectious Disease"/>
            <person name="Wu L."/>
            <person name="Ma J."/>
        </authorList>
    </citation>
    <scope>NUCLEOTIDE SEQUENCE [LARGE SCALE GENOMIC DNA]</scope>
    <source>
        <strain evidence="3">JCM 11590</strain>
    </source>
</reference>
<protein>
    <submittedName>
        <fullName evidence="2">Uncharacterized protein</fullName>
    </submittedName>
</protein>